<dbReference type="STRING" id="743788.S8DRL5"/>
<dbReference type="Proteomes" id="UP000015241">
    <property type="component" value="Unassembled WGS sequence"/>
</dbReference>
<proteinExistence type="predicted"/>
<organism evidence="2 3">
    <name type="scientific">Fomitopsis schrenkii</name>
    <name type="common">Brown rot fungus</name>
    <dbReference type="NCBI Taxonomy" id="2126942"/>
    <lineage>
        <taxon>Eukaryota</taxon>
        <taxon>Fungi</taxon>
        <taxon>Dikarya</taxon>
        <taxon>Basidiomycota</taxon>
        <taxon>Agaricomycotina</taxon>
        <taxon>Agaricomycetes</taxon>
        <taxon>Polyporales</taxon>
        <taxon>Fomitopsis</taxon>
    </lineage>
</organism>
<dbReference type="InterPro" id="IPR041078">
    <property type="entry name" value="Plavaka"/>
</dbReference>
<dbReference type="HOGENOM" id="CLU_006344_1_0_1"/>
<dbReference type="InParanoid" id="S8DRL5"/>
<dbReference type="AlphaFoldDB" id="S8DRL5"/>
<reference evidence="2 3" key="1">
    <citation type="journal article" date="2012" name="Science">
        <title>The Paleozoic origin of enzymatic lignin decomposition reconstructed from 31 fungal genomes.</title>
        <authorList>
            <person name="Floudas D."/>
            <person name="Binder M."/>
            <person name="Riley R."/>
            <person name="Barry K."/>
            <person name="Blanchette R.A."/>
            <person name="Henrissat B."/>
            <person name="Martinez A.T."/>
            <person name="Otillar R."/>
            <person name="Spatafora J.W."/>
            <person name="Yadav J.S."/>
            <person name="Aerts A."/>
            <person name="Benoit I."/>
            <person name="Boyd A."/>
            <person name="Carlson A."/>
            <person name="Copeland A."/>
            <person name="Coutinho P.M."/>
            <person name="de Vries R.P."/>
            <person name="Ferreira P."/>
            <person name="Findley K."/>
            <person name="Foster B."/>
            <person name="Gaskell J."/>
            <person name="Glotzer D."/>
            <person name="Gorecki P."/>
            <person name="Heitman J."/>
            <person name="Hesse C."/>
            <person name="Hori C."/>
            <person name="Igarashi K."/>
            <person name="Jurgens J.A."/>
            <person name="Kallen N."/>
            <person name="Kersten P."/>
            <person name="Kohler A."/>
            <person name="Kuees U."/>
            <person name="Kumar T.K.A."/>
            <person name="Kuo A."/>
            <person name="LaButti K."/>
            <person name="Larrondo L.F."/>
            <person name="Lindquist E."/>
            <person name="Ling A."/>
            <person name="Lombard V."/>
            <person name="Lucas S."/>
            <person name="Lundell T."/>
            <person name="Martin R."/>
            <person name="McLaughlin D.J."/>
            <person name="Morgenstern I."/>
            <person name="Morin E."/>
            <person name="Murat C."/>
            <person name="Nagy L.G."/>
            <person name="Nolan M."/>
            <person name="Ohm R.A."/>
            <person name="Patyshakuliyeva A."/>
            <person name="Rokas A."/>
            <person name="Ruiz-Duenas F.J."/>
            <person name="Sabat G."/>
            <person name="Salamov A."/>
            <person name="Samejima M."/>
            <person name="Schmutz J."/>
            <person name="Slot J.C."/>
            <person name="St John F."/>
            <person name="Stenlid J."/>
            <person name="Sun H."/>
            <person name="Sun S."/>
            <person name="Syed K."/>
            <person name="Tsang A."/>
            <person name="Wiebenga A."/>
            <person name="Young D."/>
            <person name="Pisabarro A."/>
            <person name="Eastwood D.C."/>
            <person name="Martin F."/>
            <person name="Cullen D."/>
            <person name="Grigoriev I.V."/>
            <person name="Hibbett D.S."/>
        </authorList>
    </citation>
    <scope>NUCLEOTIDE SEQUENCE</scope>
    <source>
        <strain evidence="3">FP-58527</strain>
    </source>
</reference>
<keyword evidence="3" id="KW-1185">Reference proteome</keyword>
<accession>S8DRL5</accession>
<sequence length="859" mass="96519">MLRMLPVSDLQALTMKKRPNNTDWTPFRSRLEFEVAEFLYKKDQMSQGHVTHLMDLWAASLVPYGALPPFTNCDDMLATIDSISHGDAPWHCFEVSYDGPLPEGNVPSWMTEKYDLIAEDPTTHGGMFVPIVLGSDKTTVSVATGHNEYYPLYVSLGNVHNGVRRAHRNAVHVLAFLAIAKADKKDQDSEAFRLFKRQLYHTSISKILEPIRAAMSTPEVVRCPDSHFRNAIYGVGPNLLDYPEQALSSGVVEGWCPVCFGDHKDLDCGLTQGRRTEELREALVEALDKKTLWHEYGIVASIIPYTNDLPRADIHELLSGDLLHQVIKPFKDHVVDWTTEWITLEYGEAGGSIIMSEIDRRLAVVPPFTGLRRFRQGRNFKQWTGDDSKALMKIYLAAIKGLVPSELIRMVRAYLEFTYLIRHPIQTEDTLARCQAALTEYHEHREFLRTSGVRPEGFSIPRQHSHNHAPHHTWNFGALHGLCTSITENKHIKAVKEPWRRSNRYEALGQMLLTNQRLDKVAAMRVDLQARGMLKGSCYSAALLAFLSSIESEAPREDAEQVGHNDVAGQAADAPGHDEEAYSQVADDPGNDEQAGAASELSNQGDADQEDEGIDLGEEEEEEGIVEGPTLEAYVELARRTAPGYPRTLEALGLHLGRHDLTHRVALFLAAQYGLNPSDASTDLTPFTKPFMRVRVHHSAVATYHAPGDPSGIGGMRREHIRATPSWRSGAARYDCVFVSKDPTQLGFRGLYAARVRLFLSFKFESKPYECALVEWYVPVAEEPDEDTGMWVVEPEFNDDGVSRPYEVIHIDTIYRAAHLIGYYGEYFVPLALRASDSLDAFEAFFVNSLIDYHAHEHL</sequence>
<name>S8DRL5_FOMSC</name>
<protein>
    <submittedName>
        <fullName evidence="2">Uncharacterized protein</fullName>
    </submittedName>
</protein>
<dbReference type="OrthoDB" id="3199698at2759"/>
<evidence type="ECO:0000313" key="3">
    <source>
        <dbReference type="Proteomes" id="UP000015241"/>
    </source>
</evidence>
<dbReference type="eggNOG" id="ENOG502SM5A">
    <property type="taxonomic scope" value="Eukaryota"/>
</dbReference>
<gene>
    <name evidence="2" type="ORF">FOMPIDRAFT_1032644</name>
</gene>
<dbReference type="Pfam" id="PF18759">
    <property type="entry name" value="Plavaka"/>
    <property type="match status" value="1"/>
</dbReference>
<feature type="region of interest" description="Disordered" evidence="1">
    <location>
        <begin position="556"/>
        <end position="612"/>
    </location>
</feature>
<evidence type="ECO:0000313" key="2">
    <source>
        <dbReference type="EMBL" id="EPS95916.1"/>
    </source>
</evidence>
<dbReference type="EMBL" id="KE504197">
    <property type="protein sequence ID" value="EPS95916.1"/>
    <property type="molecule type" value="Genomic_DNA"/>
</dbReference>
<evidence type="ECO:0000256" key="1">
    <source>
        <dbReference type="SAM" id="MobiDB-lite"/>
    </source>
</evidence>